<dbReference type="AlphaFoldDB" id="A0A366EGF9"/>
<feature type="domain" description="PLD phosphodiesterase" evidence="1">
    <location>
        <begin position="140"/>
        <end position="167"/>
    </location>
</feature>
<dbReference type="CDD" id="cd09112">
    <property type="entry name" value="PLDc_CLS_2"/>
    <property type="match status" value="1"/>
</dbReference>
<proteinExistence type="predicted"/>
<dbReference type="GO" id="GO:0032049">
    <property type="term" value="P:cardiolipin biosynthetic process"/>
    <property type="evidence" value="ECO:0007669"/>
    <property type="project" value="UniProtKB-ARBA"/>
</dbReference>
<dbReference type="OrthoDB" id="9762009at2"/>
<evidence type="ECO:0000313" key="3">
    <source>
        <dbReference type="Proteomes" id="UP000252254"/>
    </source>
</evidence>
<dbReference type="InterPro" id="IPR001736">
    <property type="entry name" value="PLipase_D/transphosphatidylase"/>
</dbReference>
<dbReference type="CDD" id="cd09110">
    <property type="entry name" value="PLDc_CLS_1"/>
    <property type="match status" value="1"/>
</dbReference>
<gene>
    <name evidence="2" type="ORF">DES48_102283</name>
</gene>
<dbReference type="GO" id="GO:0030572">
    <property type="term" value="F:phosphatidyltransferase activity"/>
    <property type="evidence" value="ECO:0007669"/>
    <property type="project" value="UniProtKB-ARBA"/>
</dbReference>
<accession>A0A366EGF9</accession>
<name>A0A366EGF9_9BACI</name>
<dbReference type="PANTHER" id="PTHR21248:SF7">
    <property type="entry name" value="MINOR CARDIOLIPIN SYNTHASE CLSB"/>
    <property type="match status" value="1"/>
</dbReference>
<dbReference type="EMBL" id="QNRI01000002">
    <property type="protein sequence ID" value="RBP00519.1"/>
    <property type="molecule type" value="Genomic_DNA"/>
</dbReference>
<reference evidence="2 3" key="1">
    <citation type="submission" date="2018-06" db="EMBL/GenBank/DDBJ databases">
        <title>Genomic Encyclopedia of Type Strains, Phase IV (KMG-IV): sequencing the most valuable type-strain genomes for metagenomic binning, comparative biology and taxonomic classification.</title>
        <authorList>
            <person name="Goeker M."/>
        </authorList>
    </citation>
    <scope>NUCLEOTIDE SEQUENCE [LARGE SCALE GENOMIC DNA]</scope>
    <source>
        <strain evidence="2 3">DSM 15140</strain>
    </source>
</reference>
<dbReference type="Pfam" id="PF13091">
    <property type="entry name" value="PLDc_2"/>
    <property type="match status" value="2"/>
</dbReference>
<dbReference type="SMART" id="SM00155">
    <property type="entry name" value="PLDc"/>
    <property type="match status" value="2"/>
</dbReference>
<keyword evidence="3" id="KW-1185">Reference proteome</keyword>
<dbReference type="PROSITE" id="PS50035">
    <property type="entry name" value="PLD"/>
    <property type="match status" value="2"/>
</dbReference>
<dbReference type="PANTHER" id="PTHR21248">
    <property type="entry name" value="CARDIOLIPIN SYNTHASE"/>
    <property type="match status" value="1"/>
</dbReference>
<dbReference type="Proteomes" id="UP000252254">
    <property type="component" value="Unassembled WGS sequence"/>
</dbReference>
<dbReference type="STRING" id="200904.GCA_900168775_00555"/>
<sequence>MRIGILLTLIILALGIWLDFKIGDKMMRKQAPVFSANTSSLREWQLITEGNVFYDVLFEDILHAKRSIKISFFIIENDSVSQKFFNLLQEKAMAGIQVYLLMDWIGCFKVKRKYIKQLKQTGVLVKKANPPKLPFFFYRLNQRNHRKVTVIDDEITYFGGFNIGKEYLGNDHKLGHWRDYHLRMQDDTCTDAINQTFNYDWDHTQQPKPKSQSEHRIACTLTITEAGQLEENVIEWINQASNSITIASPYFIPTKRIFSSLMTALRRGVGLTILVPKKADHPFVKGAALPFFKKLIQQGASIYYYRNGFYHTKVLLIDETWCDIGTANFDQRSFLYNQEINLVTEQDDLLASIKHSLAMDKADSSLLTEQSLKKIPLPTKISSVFSRMIRPFL</sequence>
<dbReference type="InterPro" id="IPR025202">
    <property type="entry name" value="PLD-like_dom"/>
</dbReference>
<comment type="caution">
    <text evidence="2">The sequence shown here is derived from an EMBL/GenBank/DDBJ whole genome shotgun (WGS) entry which is preliminary data.</text>
</comment>
<feature type="domain" description="PLD phosphodiesterase" evidence="1">
    <location>
        <begin position="306"/>
        <end position="333"/>
    </location>
</feature>
<dbReference type="RefSeq" id="WP_113867293.1">
    <property type="nucleotide sequence ID" value="NZ_BAABQN010000002.1"/>
</dbReference>
<dbReference type="SUPFAM" id="SSF56024">
    <property type="entry name" value="Phospholipase D/nuclease"/>
    <property type="match status" value="2"/>
</dbReference>
<organism evidence="2 3">
    <name type="scientific">Paraliobacillus ryukyuensis</name>
    <dbReference type="NCBI Taxonomy" id="200904"/>
    <lineage>
        <taxon>Bacteria</taxon>
        <taxon>Bacillati</taxon>
        <taxon>Bacillota</taxon>
        <taxon>Bacilli</taxon>
        <taxon>Bacillales</taxon>
        <taxon>Bacillaceae</taxon>
        <taxon>Paraliobacillus</taxon>
    </lineage>
</organism>
<protein>
    <submittedName>
        <fullName evidence="2">Cardiolipin synthase</fullName>
    </submittedName>
</protein>
<evidence type="ECO:0000259" key="1">
    <source>
        <dbReference type="PROSITE" id="PS50035"/>
    </source>
</evidence>
<evidence type="ECO:0000313" key="2">
    <source>
        <dbReference type="EMBL" id="RBP00519.1"/>
    </source>
</evidence>
<dbReference type="Gene3D" id="3.30.870.10">
    <property type="entry name" value="Endonuclease Chain A"/>
    <property type="match status" value="2"/>
</dbReference>